<sequence>MACQVLQSANRSVYREGSSAVERVEESLRRPSTEYPTLGGEELLQASSFQGFFIGGGGFQPVCTATEKPLIS</sequence>
<organism evidence="1 2">
    <name type="scientific">Nezara viridula</name>
    <name type="common">Southern green stink bug</name>
    <name type="synonym">Cimex viridulus</name>
    <dbReference type="NCBI Taxonomy" id="85310"/>
    <lineage>
        <taxon>Eukaryota</taxon>
        <taxon>Metazoa</taxon>
        <taxon>Ecdysozoa</taxon>
        <taxon>Arthropoda</taxon>
        <taxon>Hexapoda</taxon>
        <taxon>Insecta</taxon>
        <taxon>Pterygota</taxon>
        <taxon>Neoptera</taxon>
        <taxon>Paraneoptera</taxon>
        <taxon>Hemiptera</taxon>
        <taxon>Heteroptera</taxon>
        <taxon>Panheteroptera</taxon>
        <taxon>Pentatomomorpha</taxon>
        <taxon>Pentatomoidea</taxon>
        <taxon>Pentatomidae</taxon>
        <taxon>Pentatominae</taxon>
        <taxon>Nezara</taxon>
    </lineage>
</organism>
<gene>
    <name evidence="1" type="ORF">NEZAVI_LOCUS15922</name>
</gene>
<proteinExistence type="predicted"/>
<dbReference type="EMBL" id="OV725083">
    <property type="protein sequence ID" value="CAH1408382.1"/>
    <property type="molecule type" value="Genomic_DNA"/>
</dbReference>
<dbReference type="OrthoDB" id="10565041at2759"/>
<keyword evidence="2" id="KW-1185">Reference proteome</keyword>
<reference evidence="1" key="1">
    <citation type="submission" date="2022-01" db="EMBL/GenBank/DDBJ databases">
        <authorList>
            <person name="King R."/>
        </authorList>
    </citation>
    <scope>NUCLEOTIDE SEQUENCE</scope>
</reference>
<dbReference type="AlphaFoldDB" id="A0A9P0HW04"/>
<evidence type="ECO:0000313" key="1">
    <source>
        <dbReference type="EMBL" id="CAH1408382.1"/>
    </source>
</evidence>
<protein>
    <submittedName>
        <fullName evidence="1">Uncharacterized protein</fullName>
    </submittedName>
</protein>
<dbReference type="Proteomes" id="UP001152798">
    <property type="component" value="Chromosome 7"/>
</dbReference>
<name>A0A9P0HW04_NEZVI</name>
<evidence type="ECO:0000313" key="2">
    <source>
        <dbReference type="Proteomes" id="UP001152798"/>
    </source>
</evidence>
<accession>A0A9P0HW04</accession>